<organism evidence="1 2">
    <name type="scientific">Trichinella nativa</name>
    <dbReference type="NCBI Taxonomy" id="6335"/>
    <lineage>
        <taxon>Eukaryota</taxon>
        <taxon>Metazoa</taxon>
        <taxon>Ecdysozoa</taxon>
        <taxon>Nematoda</taxon>
        <taxon>Enoplea</taxon>
        <taxon>Dorylaimia</taxon>
        <taxon>Trichinellida</taxon>
        <taxon>Trichinellidae</taxon>
        <taxon>Trichinella</taxon>
    </lineage>
</organism>
<evidence type="ECO:0000313" key="2">
    <source>
        <dbReference type="Proteomes" id="UP000243006"/>
    </source>
</evidence>
<dbReference type="EMBL" id="LVZM01007956">
    <property type="protein sequence ID" value="OUC45991.1"/>
    <property type="molecule type" value="Genomic_DNA"/>
</dbReference>
<evidence type="ECO:0000313" key="1">
    <source>
        <dbReference type="EMBL" id="OUC45991.1"/>
    </source>
</evidence>
<name>A0A1Y3ELL4_9BILA</name>
<protein>
    <submittedName>
        <fullName evidence="1">Uncharacterized protein</fullName>
    </submittedName>
</protein>
<proteinExistence type="predicted"/>
<reference evidence="1 2" key="1">
    <citation type="submission" date="2015-04" db="EMBL/GenBank/DDBJ databases">
        <title>Draft genome of the roundworm Trichinella nativa.</title>
        <authorList>
            <person name="Mitreva M."/>
        </authorList>
    </citation>
    <scope>NUCLEOTIDE SEQUENCE [LARGE SCALE GENOMIC DNA]</scope>
    <source>
        <strain evidence="1 2">ISS45</strain>
    </source>
</reference>
<sequence length="56" mass="6449">MVASYKNMVQSVGTHSDSVHLREDLQHLKEQCLRTCDSAKNCILPQLKRLIVLIKR</sequence>
<accession>A0A1Y3ELL4</accession>
<feature type="non-terminal residue" evidence="1">
    <location>
        <position position="56"/>
    </location>
</feature>
<comment type="caution">
    <text evidence="1">The sequence shown here is derived from an EMBL/GenBank/DDBJ whole genome shotgun (WGS) entry which is preliminary data.</text>
</comment>
<dbReference type="AlphaFoldDB" id="A0A1Y3ELL4"/>
<dbReference type="Proteomes" id="UP000243006">
    <property type="component" value="Unassembled WGS sequence"/>
</dbReference>
<gene>
    <name evidence="1" type="ORF">D917_08082</name>
</gene>